<keyword evidence="3" id="KW-1185">Reference proteome</keyword>
<dbReference type="Proteomes" id="UP001056649">
    <property type="component" value="Chromosome"/>
</dbReference>
<gene>
    <name evidence="2" type="ORF">L0Y14_04750</name>
</gene>
<dbReference type="RefSeq" id="WP_039959626.1">
    <property type="nucleotide sequence ID" value="NZ_CP090569.1"/>
</dbReference>
<dbReference type="EMBL" id="CP090569">
    <property type="protein sequence ID" value="USF88549.1"/>
    <property type="molecule type" value="Genomic_DNA"/>
</dbReference>
<dbReference type="InterPro" id="IPR013424">
    <property type="entry name" value="Ice-binding_C"/>
</dbReference>
<sequence>MKNTKRTIISGCICTALMFTAGAAQAIQVTLNMNTHPTDEGWIVSEDTTNQGLSFVNNGILTISTPTLGFYSFRDPGNWFANVDHSAGWTVKTRMRLVASEEPQWNVDPAGIWIDDKTNHEIFGVYADEVGFTRTYQNNQVTKLMFSIDTSEFHTYEIIGQGDIIKLFIDDLLALTRPIIGNTGLPPGQLVFGNNTGSANVTQWDYFSYTAGVPEPASLALLITGLLSLVGVRKQIKTQSKKPIENNRGQTRMALT</sequence>
<feature type="chain" id="PRO_5039888451" evidence="1">
    <location>
        <begin position="27"/>
        <end position="256"/>
    </location>
</feature>
<feature type="signal peptide" evidence="1">
    <location>
        <begin position="1"/>
        <end position="26"/>
    </location>
</feature>
<evidence type="ECO:0000256" key="1">
    <source>
        <dbReference type="SAM" id="SignalP"/>
    </source>
</evidence>
<accession>A0A9J7A0G6</accession>
<dbReference type="KEGG" id="eps:L0Y14_04750"/>
<dbReference type="NCBIfam" id="TIGR02595">
    <property type="entry name" value="PEP_CTERM"/>
    <property type="match status" value="1"/>
</dbReference>
<keyword evidence="1" id="KW-0732">Signal</keyword>
<proteinExistence type="predicted"/>
<reference evidence="2" key="1">
    <citation type="journal article" date="2022" name="Mol. Ecol. Resour.">
        <title>The complete and closed genome of the facultative generalist Candidatus Endoriftia persephone from deep-sea hydrothermal vents.</title>
        <authorList>
            <person name="de Oliveira A.L."/>
            <person name="Srivastava A."/>
            <person name="Espada-Hinojosa S."/>
            <person name="Bright M."/>
        </authorList>
    </citation>
    <scope>NUCLEOTIDE SEQUENCE</scope>
    <source>
        <strain evidence="2">Tica-EPR-9o50.N</strain>
    </source>
</reference>
<evidence type="ECO:0000313" key="3">
    <source>
        <dbReference type="Proteomes" id="UP001056649"/>
    </source>
</evidence>
<name>A0A9J7A0G6_9GAMM</name>
<dbReference type="SUPFAM" id="SSF49899">
    <property type="entry name" value="Concanavalin A-like lectins/glucanases"/>
    <property type="match status" value="1"/>
</dbReference>
<dbReference type="Gene3D" id="2.60.120.200">
    <property type="match status" value="1"/>
</dbReference>
<protein>
    <submittedName>
        <fullName evidence="2">PEP-CTERM sorting domain-containing protein</fullName>
    </submittedName>
</protein>
<dbReference type="AlphaFoldDB" id="A0A9J7A0G6"/>
<evidence type="ECO:0000313" key="2">
    <source>
        <dbReference type="EMBL" id="USF88549.1"/>
    </source>
</evidence>
<dbReference type="InterPro" id="IPR013320">
    <property type="entry name" value="ConA-like_dom_sf"/>
</dbReference>
<organism evidence="2 3">
    <name type="scientific">Candidatus Endoriftia persephonae</name>
    <dbReference type="NCBI Taxonomy" id="393765"/>
    <lineage>
        <taxon>Bacteria</taxon>
        <taxon>Pseudomonadati</taxon>
        <taxon>Pseudomonadota</taxon>
        <taxon>Gammaproteobacteria</taxon>
        <taxon>Chromatiales</taxon>
        <taxon>Sedimenticolaceae</taxon>
        <taxon>Candidatus Endoriftia</taxon>
    </lineage>
</organism>